<name>A0A1I9G625_BRUMA</name>
<reference evidence="1" key="2">
    <citation type="submission" date="2012-12" db="EMBL/GenBank/DDBJ databases">
        <authorList>
            <consortium name="WormBase Consortium"/>
            <person name="Ghedin E."/>
            <person name="Paulini M."/>
        </authorList>
    </citation>
    <scope>NUCLEOTIDE SEQUENCE</scope>
    <source>
        <strain evidence="1">FR3</strain>
    </source>
</reference>
<sequence>MSKRCLTKKISECGLGFCAVWNSNIIEILEIYGQLAQLSFGEEMV</sequence>
<reference evidence="1" key="1">
    <citation type="journal article" date="2007" name="Science">
        <title>Draft genome of the filarial nematode parasite Brugia malayi.</title>
        <authorList>
            <person name="Ghedin E."/>
            <person name="Wang S."/>
            <person name="Spiro D."/>
            <person name="Caler E."/>
            <person name="Zhao Q."/>
            <person name="Crabtree J."/>
            <person name="Allen J.E."/>
            <person name="Delcher A.L."/>
            <person name="Guiliano D.B."/>
            <person name="Miranda-Saavedra D."/>
            <person name="Angiuoli S.V."/>
            <person name="Creasy T."/>
            <person name="Amedeo P."/>
            <person name="Haas B."/>
            <person name="El-Sayed N.M."/>
            <person name="Wortman J.R."/>
            <person name="Feldblyum T."/>
            <person name="Tallon L."/>
            <person name="Schatz M."/>
            <person name="Shumway M."/>
            <person name="Koo H."/>
            <person name="Salzberg S.L."/>
            <person name="Schobel S."/>
            <person name="Pertea M."/>
            <person name="Pop M."/>
            <person name="White O."/>
            <person name="Barton G.J."/>
            <person name="Carlow C.K."/>
            <person name="Crawford M.J."/>
            <person name="Daub J."/>
            <person name="Dimmic M.W."/>
            <person name="Estes C.F."/>
            <person name="Foster J.M."/>
            <person name="Ganatra M."/>
            <person name="Gregory W.F."/>
            <person name="Johnson N.M."/>
            <person name="Jin J."/>
            <person name="Komuniecki R."/>
            <person name="Korf I."/>
            <person name="Kumar S."/>
            <person name="Laney S."/>
            <person name="Li B.W."/>
            <person name="Li W."/>
            <person name="Lindblom T.H."/>
            <person name="Lustigman S."/>
            <person name="Ma D."/>
            <person name="Maina C.V."/>
            <person name="Martin D.M."/>
            <person name="McCarter J.P."/>
            <person name="McReynolds L."/>
            <person name="Mitreva M."/>
            <person name="Nutman T.B."/>
            <person name="Parkinson J."/>
            <person name="Peregrin-Alvarez J.M."/>
            <person name="Poole C."/>
            <person name="Ren Q."/>
            <person name="Saunders L."/>
            <person name="Sluder A.E."/>
            <person name="Smith K."/>
            <person name="Stanke M."/>
            <person name="Unnasch T.R."/>
            <person name="Ware J."/>
            <person name="Wei A.D."/>
            <person name="Weil G."/>
            <person name="Williams D.J."/>
            <person name="Zhang Y."/>
            <person name="Williams S.A."/>
            <person name="Fraser-Liggett C."/>
            <person name="Slatko B."/>
            <person name="Blaxter M.L."/>
            <person name="Scott A.L."/>
        </authorList>
    </citation>
    <scope>NUCLEOTIDE SEQUENCE</scope>
    <source>
        <strain evidence="1">FR3</strain>
    </source>
</reference>
<organism evidence="1">
    <name type="scientific">Brugia malayi</name>
    <name type="common">Filarial nematode worm</name>
    <dbReference type="NCBI Taxonomy" id="6279"/>
    <lineage>
        <taxon>Eukaryota</taxon>
        <taxon>Metazoa</taxon>
        <taxon>Ecdysozoa</taxon>
        <taxon>Nematoda</taxon>
        <taxon>Chromadorea</taxon>
        <taxon>Rhabditida</taxon>
        <taxon>Spirurina</taxon>
        <taxon>Spiruromorpha</taxon>
        <taxon>Filarioidea</taxon>
        <taxon>Onchocercidae</taxon>
        <taxon>Brugia</taxon>
    </lineage>
</organism>
<dbReference type="AlphaFoldDB" id="A0A1I9G625"/>
<evidence type="ECO:0000313" key="1">
    <source>
        <dbReference type="EMBL" id="CDQ01956.1"/>
    </source>
</evidence>
<gene>
    <name evidence="1" type="primary">Bm13631</name>
    <name evidence="1" type="ORF">BM_Bm13631</name>
</gene>
<dbReference type="EMBL" id="LN857024">
    <property type="protein sequence ID" value="CDQ01956.1"/>
    <property type="molecule type" value="Genomic_DNA"/>
</dbReference>
<proteinExistence type="predicted"/>
<protein>
    <submittedName>
        <fullName evidence="1">Bm13631</fullName>
    </submittedName>
</protein>
<accession>A0A1I9G625</accession>